<dbReference type="OrthoDB" id="5304887at2759"/>
<feature type="region of interest" description="Disordered" evidence="7">
    <location>
        <begin position="1"/>
        <end position="80"/>
    </location>
</feature>
<dbReference type="PANTHER" id="PTHR28280:SF1">
    <property type="entry name" value="SHUTTLING PRE-60S FACTOR ECM1"/>
    <property type="match status" value="1"/>
</dbReference>
<dbReference type="GO" id="GO:0030687">
    <property type="term" value="C:preribosome, large subunit precursor"/>
    <property type="evidence" value="ECO:0007669"/>
    <property type="project" value="TreeGrafter"/>
</dbReference>
<reference evidence="8" key="1">
    <citation type="journal article" date="2020" name="Front. Microbiol.">
        <title>Gene regulatory networks of Penicillium echinulatum 2HH and Penicillium oxalicum 114-2 inferred by a computational biology approach.</title>
        <authorList>
            <person name="Lenz A.R."/>
            <person name="Galan-Vasquez E."/>
            <person name="Balbinot E."/>
            <person name="De Abreu F.P."/>
            <person name="De Oliveira N.S."/>
            <person name="Da Rosa L.O."/>
            <person name="De Avila E Silva S."/>
            <person name="Camassola M."/>
            <person name="Dillon A.J.P."/>
            <person name="Perez-Rueda E."/>
        </authorList>
    </citation>
    <scope>NUCLEOTIDE SEQUENCE</scope>
    <source>
        <strain evidence="8">S1M29</strain>
    </source>
</reference>
<feature type="region of interest" description="Disordered" evidence="7">
    <location>
        <begin position="175"/>
        <end position="197"/>
    </location>
</feature>
<sequence>MAKSRQKINNTRAARRGASPSVDIDKSLTNLPRVETSSSAQSPSLSIDRLNAGISKKKKDNKRLTKAQRLRQQKGMERAEAVMDQLETKKAKSINRARTIHERRADWADMNKKSAALLALQQDQDVGPNEEEDDDDVSDNNGDAMATEPIEPSQSMMKSIFAPQPGTAVAAAAAVAAPAVSTSAAKPAPTDEFDEIT</sequence>
<evidence type="ECO:0000256" key="1">
    <source>
        <dbReference type="ARBA" id="ARBA00004123"/>
    </source>
</evidence>
<name>A0A8J8WAQ7_9EURO</name>
<keyword evidence="9" id="KW-1185">Reference proteome</keyword>
<feature type="region of interest" description="Disordered" evidence="7">
    <location>
        <begin position="119"/>
        <end position="154"/>
    </location>
</feature>
<dbReference type="PANTHER" id="PTHR28280">
    <property type="entry name" value="SHUTTLING PRE-60S FACTOR ECM1"/>
    <property type="match status" value="1"/>
</dbReference>
<accession>A0A8J8WAQ7</accession>
<evidence type="ECO:0000256" key="7">
    <source>
        <dbReference type="SAM" id="MobiDB-lite"/>
    </source>
</evidence>
<feature type="compositionally biased region" description="Acidic residues" evidence="7">
    <location>
        <begin position="128"/>
        <end position="138"/>
    </location>
</feature>
<evidence type="ECO:0000256" key="6">
    <source>
        <dbReference type="ARBA" id="ARBA00023242"/>
    </source>
</evidence>
<keyword evidence="5" id="KW-0690">Ribosome biogenesis</keyword>
<evidence type="ECO:0000313" key="9">
    <source>
        <dbReference type="Proteomes" id="UP000631181"/>
    </source>
</evidence>
<dbReference type="GO" id="GO:0005737">
    <property type="term" value="C:cytoplasm"/>
    <property type="evidence" value="ECO:0007669"/>
    <property type="project" value="UniProtKB-SubCell"/>
</dbReference>
<dbReference type="AlphaFoldDB" id="A0A8J8WAQ7"/>
<comment type="caution">
    <text evidence="8">The sequence shown here is derived from an EMBL/GenBank/DDBJ whole genome shotgun (WGS) entry which is preliminary data.</text>
</comment>
<comment type="subcellular location">
    <subcellularLocation>
        <location evidence="2">Cytoplasm</location>
    </subcellularLocation>
    <subcellularLocation>
        <location evidence="1">Nucleus</location>
    </subcellularLocation>
</comment>
<evidence type="ECO:0008006" key="10">
    <source>
        <dbReference type="Google" id="ProtNLM"/>
    </source>
</evidence>
<feature type="compositionally biased region" description="Polar residues" evidence="7">
    <location>
        <begin position="27"/>
        <end position="45"/>
    </location>
</feature>
<dbReference type="EMBL" id="WIWV01000014">
    <property type="protein sequence ID" value="KAF7718540.1"/>
    <property type="molecule type" value="Genomic_DNA"/>
</dbReference>
<evidence type="ECO:0000256" key="4">
    <source>
        <dbReference type="ARBA" id="ARBA00022490"/>
    </source>
</evidence>
<dbReference type="Pfam" id="PF09135">
    <property type="entry name" value="Alb1"/>
    <property type="match status" value="1"/>
</dbReference>
<evidence type="ECO:0000256" key="5">
    <source>
        <dbReference type="ARBA" id="ARBA00022517"/>
    </source>
</evidence>
<dbReference type="Proteomes" id="UP000631181">
    <property type="component" value="Unassembled WGS sequence"/>
</dbReference>
<dbReference type="InterPro" id="IPR053278">
    <property type="entry name" value="Pre-60S_factor_ECM1"/>
</dbReference>
<dbReference type="GO" id="GO:0005730">
    <property type="term" value="C:nucleolus"/>
    <property type="evidence" value="ECO:0007669"/>
    <property type="project" value="TreeGrafter"/>
</dbReference>
<organism evidence="8 9">
    <name type="scientific">Penicillium ucsense</name>
    <dbReference type="NCBI Taxonomy" id="2839758"/>
    <lineage>
        <taxon>Eukaryota</taxon>
        <taxon>Fungi</taxon>
        <taxon>Dikarya</taxon>
        <taxon>Ascomycota</taxon>
        <taxon>Pezizomycotina</taxon>
        <taxon>Eurotiomycetes</taxon>
        <taxon>Eurotiomycetidae</taxon>
        <taxon>Eurotiales</taxon>
        <taxon>Aspergillaceae</taxon>
        <taxon>Penicillium</taxon>
    </lineage>
</organism>
<evidence type="ECO:0000256" key="3">
    <source>
        <dbReference type="ARBA" id="ARBA00022448"/>
    </source>
</evidence>
<dbReference type="InterPro" id="IPR022784">
    <property type="entry name" value="Ribosome_bgen_Alb1"/>
</dbReference>
<keyword evidence="3" id="KW-0813">Transport</keyword>
<gene>
    <name evidence="8" type="ORF">PECM_001852</name>
</gene>
<keyword evidence="4" id="KW-0963">Cytoplasm</keyword>
<protein>
    <recommendedName>
        <fullName evidence="10">Alb1-domain-containing protein</fullName>
    </recommendedName>
</protein>
<evidence type="ECO:0000313" key="8">
    <source>
        <dbReference type="EMBL" id="KAF7718540.1"/>
    </source>
</evidence>
<feature type="compositionally biased region" description="Low complexity" evidence="7">
    <location>
        <begin position="175"/>
        <end position="190"/>
    </location>
</feature>
<proteinExistence type="predicted"/>
<evidence type="ECO:0000256" key="2">
    <source>
        <dbReference type="ARBA" id="ARBA00004496"/>
    </source>
</evidence>
<keyword evidence="6" id="KW-0539">Nucleus</keyword>
<dbReference type="GO" id="GO:0000055">
    <property type="term" value="P:ribosomal large subunit export from nucleus"/>
    <property type="evidence" value="ECO:0007669"/>
    <property type="project" value="TreeGrafter"/>
</dbReference>
<feature type="compositionally biased region" description="Basic residues" evidence="7">
    <location>
        <begin position="55"/>
        <end position="72"/>
    </location>
</feature>